<dbReference type="PANTHER" id="PTHR23513">
    <property type="entry name" value="INTEGRAL MEMBRANE EFFLUX PROTEIN-RELATED"/>
    <property type="match status" value="1"/>
</dbReference>
<protein>
    <submittedName>
        <fullName evidence="9">MFS transporter</fullName>
    </submittedName>
</protein>
<reference evidence="9" key="2">
    <citation type="journal article" date="2022" name="Sci. Total Environ.">
        <title>Prevalence, transmission, and molecular epidemiology of tet(X)-positive bacteria among humans, animals, and environmental niches in China: An epidemiological, and genomic-based study.</title>
        <authorList>
            <person name="Dong N."/>
            <person name="Zeng Y."/>
            <person name="Cai C."/>
            <person name="Sun C."/>
            <person name="Lu J."/>
            <person name="Liu C."/>
            <person name="Zhou H."/>
            <person name="Sun Q."/>
            <person name="Shu L."/>
            <person name="Wang H."/>
            <person name="Wang Y."/>
            <person name="Wang S."/>
            <person name="Wu C."/>
            <person name="Chan E.W."/>
            <person name="Chen G."/>
            <person name="Shen Z."/>
            <person name="Chen S."/>
            <person name="Zhang R."/>
        </authorList>
    </citation>
    <scope>NUCLEOTIDE SEQUENCE</scope>
    <source>
        <strain evidence="9">210</strain>
    </source>
</reference>
<keyword evidence="2" id="KW-0813">Transport</keyword>
<evidence type="ECO:0000313" key="10">
    <source>
        <dbReference type="Proteomes" id="UP001173578"/>
    </source>
</evidence>
<evidence type="ECO:0000256" key="2">
    <source>
        <dbReference type="ARBA" id="ARBA00022448"/>
    </source>
</evidence>
<feature type="transmembrane region" description="Helical" evidence="7">
    <location>
        <begin position="154"/>
        <end position="175"/>
    </location>
</feature>
<dbReference type="RefSeq" id="WP_286485520.1">
    <property type="nucleotide sequence ID" value="NZ_JACALR010000002.1"/>
</dbReference>
<feature type="transmembrane region" description="Helical" evidence="7">
    <location>
        <begin position="181"/>
        <end position="200"/>
    </location>
</feature>
<dbReference type="Proteomes" id="UP001173578">
    <property type="component" value="Unassembled WGS sequence"/>
</dbReference>
<proteinExistence type="predicted"/>
<feature type="transmembrane region" description="Helical" evidence="7">
    <location>
        <begin position="226"/>
        <end position="249"/>
    </location>
</feature>
<dbReference type="Gene3D" id="1.20.1250.20">
    <property type="entry name" value="MFS general substrate transporter like domains"/>
    <property type="match status" value="1"/>
</dbReference>
<dbReference type="GO" id="GO:0022857">
    <property type="term" value="F:transmembrane transporter activity"/>
    <property type="evidence" value="ECO:0007669"/>
    <property type="project" value="InterPro"/>
</dbReference>
<evidence type="ECO:0000256" key="6">
    <source>
        <dbReference type="ARBA" id="ARBA00023136"/>
    </source>
</evidence>
<dbReference type="CDD" id="cd06173">
    <property type="entry name" value="MFS_MefA_like"/>
    <property type="match status" value="1"/>
</dbReference>
<dbReference type="PANTHER" id="PTHR23513:SF9">
    <property type="entry name" value="ENTEROBACTIN EXPORTER ENTS"/>
    <property type="match status" value="1"/>
</dbReference>
<gene>
    <name evidence="9" type="ORF">HX095_06545</name>
</gene>
<reference evidence="9" key="1">
    <citation type="submission" date="2020-06" db="EMBL/GenBank/DDBJ databases">
        <authorList>
            <person name="Dong N."/>
        </authorList>
    </citation>
    <scope>NUCLEOTIDE SEQUENCE</scope>
    <source>
        <strain evidence="9">210</strain>
    </source>
</reference>
<keyword evidence="4 7" id="KW-0812">Transmembrane</keyword>
<organism evidence="9 10">
    <name type="scientific">Empedobacter falsenii</name>
    <dbReference type="NCBI Taxonomy" id="343874"/>
    <lineage>
        <taxon>Bacteria</taxon>
        <taxon>Pseudomonadati</taxon>
        <taxon>Bacteroidota</taxon>
        <taxon>Flavobacteriia</taxon>
        <taxon>Flavobacteriales</taxon>
        <taxon>Weeksellaceae</taxon>
        <taxon>Empedobacter</taxon>
    </lineage>
</organism>
<dbReference type="GO" id="GO:0005886">
    <property type="term" value="C:plasma membrane"/>
    <property type="evidence" value="ECO:0007669"/>
    <property type="project" value="UniProtKB-SubCell"/>
</dbReference>
<dbReference type="EMBL" id="JACALR010000002">
    <property type="protein sequence ID" value="MDM1550869.1"/>
    <property type="molecule type" value="Genomic_DNA"/>
</dbReference>
<feature type="domain" description="Major facilitator superfamily (MFS) profile" evidence="8">
    <location>
        <begin position="1"/>
        <end position="412"/>
    </location>
</feature>
<feature type="transmembrane region" description="Helical" evidence="7">
    <location>
        <begin position="20"/>
        <end position="42"/>
    </location>
</feature>
<evidence type="ECO:0000259" key="8">
    <source>
        <dbReference type="PROSITE" id="PS50850"/>
    </source>
</evidence>
<feature type="transmembrane region" description="Helical" evidence="7">
    <location>
        <begin position="301"/>
        <end position="330"/>
    </location>
</feature>
<dbReference type="PROSITE" id="PS50850">
    <property type="entry name" value="MFS"/>
    <property type="match status" value="1"/>
</dbReference>
<dbReference type="SUPFAM" id="SSF103473">
    <property type="entry name" value="MFS general substrate transporter"/>
    <property type="match status" value="1"/>
</dbReference>
<name>A0AAW7DFW2_9FLAO</name>
<comment type="caution">
    <text evidence="9">The sequence shown here is derived from an EMBL/GenBank/DDBJ whole genome shotgun (WGS) entry which is preliminary data.</text>
</comment>
<evidence type="ECO:0000313" key="9">
    <source>
        <dbReference type="EMBL" id="MDM1550869.1"/>
    </source>
</evidence>
<evidence type="ECO:0000256" key="7">
    <source>
        <dbReference type="SAM" id="Phobius"/>
    </source>
</evidence>
<accession>A0AAW7DFW2</accession>
<evidence type="ECO:0000256" key="5">
    <source>
        <dbReference type="ARBA" id="ARBA00022989"/>
    </source>
</evidence>
<keyword evidence="5 7" id="KW-1133">Transmembrane helix</keyword>
<sequence>MTSEEKVPSVWKNKEFIPFIFLRFSLIFALFIQSTSVAYEIFKVTQKEIFLGLIGLAEFLPILLTAFYAGQLVDKLDKRMILVRSIGCFMTASFVLMIVNFPSVRQAIGIPVYLGICYFAFFILGLTRSFSGPALFALLALVVRKENYTKAIPVSSSAFMIGSVLGPLAGGVILAKFGIEAALITAFIIMCISMVMILLISKKPAEVSESESTESPMTRIKEGLRFIWGTPIILAVLSLDMFAVFFGGAESLLPAFVEKVLNQGSEAFGLLRSAHGIGSIIMMFFLSMIPSLLKGNVGPKLLGAVAMFGVCIISFGFSQNLYLCFVILMFGGAFDAISMVIRQSILQIKTPENLKGRVSSVNSIFVSSSNELGALESGIAATFLGLVPGIIFGGTMTILTVIFIAFFIKPIRKVTLDN</sequence>
<feature type="transmembrane region" description="Helical" evidence="7">
    <location>
        <begin position="81"/>
        <end position="101"/>
    </location>
</feature>
<feature type="transmembrane region" description="Helical" evidence="7">
    <location>
        <begin position="379"/>
        <end position="408"/>
    </location>
</feature>
<evidence type="ECO:0000256" key="1">
    <source>
        <dbReference type="ARBA" id="ARBA00004651"/>
    </source>
</evidence>
<feature type="transmembrane region" description="Helical" evidence="7">
    <location>
        <begin position="269"/>
        <end position="289"/>
    </location>
</feature>
<dbReference type="Pfam" id="PF05977">
    <property type="entry name" value="MFS_3"/>
    <property type="match status" value="1"/>
</dbReference>
<dbReference type="InterPro" id="IPR020846">
    <property type="entry name" value="MFS_dom"/>
</dbReference>
<dbReference type="InterPro" id="IPR010290">
    <property type="entry name" value="TM_effector"/>
</dbReference>
<keyword evidence="3" id="KW-1003">Cell membrane</keyword>
<evidence type="ECO:0000256" key="4">
    <source>
        <dbReference type="ARBA" id="ARBA00022692"/>
    </source>
</evidence>
<feature type="transmembrane region" description="Helical" evidence="7">
    <location>
        <begin position="48"/>
        <end position="69"/>
    </location>
</feature>
<dbReference type="AlphaFoldDB" id="A0AAW7DFW2"/>
<feature type="transmembrane region" description="Helical" evidence="7">
    <location>
        <begin position="113"/>
        <end position="142"/>
    </location>
</feature>
<dbReference type="InterPro" id="IPR036259">
    <property type="entry name" value="MFS_trans_sf"/>
</dbReference>
<comment type="subcellular location">
    <subcellularLocation>
        <location evidence="1">Cell membrane</location>
        <topology evidence="1">Multi-pass membrane protein</topology>
    </subcellularLocation>
</comment>
<evidence type="ECO:0000256" key="3">
    <source>
        <dbReference type="ARBA" id="ARBA00022475"/>
    </source>
</evidence>
<keyword evidence="6 7" id="KW-0472">Membrane</keyword>